<evidence type="ECO:0000313" key="3">
    <source>
        <dbReference type="Proteomes" id="UP000019194"/>
    </source>
</evidence>
<dbReference type="EMBL" id="CBWP010000021">
    <property type="protein sequence ID" value="CDL37159.1"/>
    <property type="molecule type" value="Genomic_DNA"/>
</dbReference>
<accession>A0A7G2IM66</accession>
<proteinExistence type="predicted"/>
<dbReference type="Proteomes" id="UP000019194">
    <property type="component" value="Unassembled WGS sequence"/>
</dbReference>
<evidence type="ECO:0000313" key="2">
    <source>
        <dbReference type="EMBL" id="CDL37159.1"/>
    </source>
</evidence>
<comment type="caution">
    <text evidence="2">The sequence shown here is derived from an EMBL/GenBank/DDBJ whole genome shotgun (WGS) entry which is preliminary data.</text>
</comment>
<name>A0A7G2IM66_CITFR</name>
<evidence type="ECO:0000256" key="1">
    <source>
        <dbReference type="SAM" id="Phobius"/>
    </source>
</evidence>
<reference evidence="2 3" key="1">
    <citation type="submission" date="2013-10" db="EMBL/GenBank/DDBJ databases">
        <title>Antibiotic resistance diversity of beta-lactamase producers in the General Hospital Vienna.</title>
        <authorList>
            <person name="Barisic I."/>
            <person name="Mitteregger D."/>
            <person name="Hirschl A.M."/>
            <person name="Noehammer C."/>
            <person name="Wiesinger-Mayr H."/>
        </authorList>
    </citation>
    <scope>NUCLEOTIDE SEQUENCE [LARGE SCALE GENOMIC DNA]</scope>
    <source>
        <strain evidence="2 3">ISC11</strain>
    </source>
</reference>
<keyword evidence="1" id="KW-0472">Membrane</keyword>
<organism evidence="2 3">
    <name type="scientific">Citrobacter freundii</name>
    <dbReference type="NCBI Taxonomy" id="546"/>
    <lineage>
        <taxon>Bacteria</taxon>
        <taxon>Pseudomonadati</taxon>
        <taxon>Pseudomonadota</taxon>
        <taxon>Gammaproteobacteria</taxon>
        <taxon>Enterobacterales</taxon>
        <taxon>Enterobacteriaceae</taxon>
        <taxon>Citrobacter</taxon>
        <taxon>Citrobacter freundii complex</taxon>
    </lineage>
</organism>
<keyword evidence="1" id="KW-0812">Transmembrane</keyword>
<keyword evidence="1" id="KW-1133">Transmembrane helix</keyword>
<dbReference type="AlphaFoldDB" id="A0A7G2IM66"/>
<protein>
    <submittedName>
        <fullName evidence="2">Membrane protein</fullName>
    </submittedName>
</protein>
<feature type="transmembrane region" description="Helical" evidence="1">
    <location>
        <begin position="7"/>
        <end position="24"/>
    </location>
</feature>
<sequence length="42" mass="4707">MKTRYPLILLLNIAGLALFLSWYIPAGHGFWSSLDTGVFPLL</sequence>